<evidence type="ECO:0000256" key="1">
    <source>
        <dbReference type="SAM" id="Phobius"/>
    </source>
</evidence>
<organism evidence="2 3">
    <name type="scientific">Cirrhinus molitorella</name>
    <name type="common">mud carp</name>
    <dbReference type="NCBI Taxonomy" id="172907"/>
    <lineage>
        <taxon>Eukaryota</taxon>
        <taxon>Metazoa</taxon>
        <taxon>Chordata</taxon>
        <taxon>Craniata</taxon>
        <taxon>Vertebrata</taxon>
        <taxon>Euteleostomi</taxon>
        <taxon>Actinopterygii</taxon>
        <taxon>Neopterygii</taxon>
        <taxon>Teleostei</taxon>
        <taxon>Ostariophysi</taxon>
        <taxon>Cypriniformes</taxon>
        <taxon>Cyprinidae</taxon>
        <taxon>Labeoninae</taxon>
        <taxon>Labeonini</taxon>
        <taxon>Cirrhinus</taxon>
    </lineage>
</organism>
<proteinExistence type="predicted"/>
<evidence type="ECO:0000313" key="2">
    <source>
        <dbReference type="EMBL" id="KAK2872638.1"/>
    </source>
</evidence>
<dbReference type="AlphaFoldDB" id="A0AA88P6V8"/>
<dbReference type="Proteomes" id="UP001187343">
    <property type="component" value="Unassembled WGS sequence"/>
</dbReference>
<keyword evidence="1" id="KW-0812">Transmembrane</keyword>
<keyword evidence="1" id="KW-1133">Transmembrane helix</keyword>
<feature type="transmembrane region" description="Helical" evidence="1">
    <location>
        <begin position="103"/>
        <end position="127"/>
    </location>
</feature>
<evidence type="ECO:0000313" key="3">
    <source>
        <dbReference type="Proteomes" id="UP001187343"/>
    </source>
</evidence>
<comment type="caution">
    <text evidence="2">The sequence shown here is derived from an EMBL/GenBank/DDBJ whole genome shotgun (WGS) entry which is preliminary data.</text>
</comment>
<gene>
    <name evidence="2" type="ORF">Q8A67_022535</name>
</gene>
<keyword evidence="3" id="KW-1185">Reference proteome</keyword>
<keyword evidence="1" id="KW-0472">Membrane</keyword>
<name>A0AA88P6V8_9TELE</name>
<sequence>MPLTTSLSEAVSGCDVHQRERTQDQINIHSYWTQLSEEGWRALKQHSDVIRDMMCVSRTALGCYPCLEYLYGILWKKKPSSVNQSSMGCRTSSLPHVCWDFELSLAVVLMVLAGILILALLYCVLLLRHRLRVAQAGNSLEYFGFYHMAQYDLKEPSLPVVTPSLPSPPPPAPQPPFHVTPTPKPMLYLSTPIIHTTPPSPHPSCGTSSDAEVYSRIGVLRPSRLSSVSQTQVILFEHSAL</sequence>
<protein>
    <submittedName>
        <fullName evidence="2">Uncharacterized protein</fullName>
    </submittedName>
</protein>
<reference evidence="2" key="1">
    <citation type="submission" date="2023-08" db="EMBL/GenBank/DDBJ databases">
        <title>Chromosome-level Genome Assembly of mud carp (Cirrhinus molitorella).</title>
        <authorList>
            <person name="Liu H."/>
        </authorList>
    </citation>
    <scope>NUCLEOTIDE SEQUENCE</scope>
    <source>
        <strain evidence="2">Prfri</strain>
        <tissue evidence="2">Muscle</tissue>
    </source>
</reference>
<accession>A0AA88P6V8</accession>
<dbReference type="EMBL" id="JAUYZG010000022">
    <property type="protein sequence ID" value="KAK2872638.1"/>
    <property type="molecule type" value="Genomic_DNA"/>
</dbReference>